<feature type="transmembrane region" description="Helical" evidence="1">
    <location>
        <begin position="12"/>
        <end position="38"/>
    </location>
</feature>
<name>A0AAX6MAQ9_9PEZI</name>
<feature type="transmembrane region" description="Helical" evidence="1">
    <location>
        <begin position="116"/>
        <end position="137"/>
    </location>
</feature>
<comment type="caution">
    <text evidence="2">The sequence shown here is derived from an EMBL/GenBank/DDBJ whole genome shotgun (WGS) entry which is preliminary data.</text>
</comment>
<dbReference type="Proteomes" id="UP001369815">
    <property type="component" value="Unassembled WGS sequence"/>
</dbReference>
<dbReference type="AlphaFoldDB" id="A0AAX6MAQ9"/>
<feature type="transmembrane region" description="Helical" evidence="1">
    <location>
        <begin position="87"/>
        <end position="110"/>
    </location>
</feature>
<keyword evidence="1" id="KW-1133">Transmembrane helix</keyword>
<reference evidence="2 3" key="1">
    <citation type="journal article" date="2024" name="Front Chem Biol">
        <title>Unveiling the potential of Daldinia eschscholtzii MFLUCC 19-0629 through bioactivity and bioinformatics studies for enhanced sustainable agriculture production.</title>
        <authorList>
            <person name="Brooks S."/>
            <person name="Weaver J.A."/>
            <person name="Klomchit A."/>
            <person name="Alharthi S.A."/>
            <person name="Onlamun T."/>
            <person name="Nurani R."/>
            <person name="Vong T.K."/>
            <person name="Alberti F."/>
            <person name="Greco C."/>
        </authorList>
    </citation>
    <scope>NUCLEOTIDE SEQUENCE [LARGE SCALE GENOMIC DNA]</scope>
    <source>
        <strain evidence="2">MFLUCC 19-0629</strain>
    </source>
</reference>
<feature type="transmembrane region" description="Helical" evidence="1">
    <location>
        <begin position="58"/>
        <end position="80"/>
    </location>
</feature>
<evidence type="ECO:0000256" key="1">
    <source>
        <dbReference type="SAM" id="Phobius"/>
    </source>
</evidence>
<evidence type="ECO:0000313" key="2">
    <source>
        <dbReference type="EMBL" id="KAK6949467.1"/>
    </source>
</evidence>
<dbReference type="EMBL" id="JBANMG010000009">
    <property type="protein sequence ID" value="KAK6949467.1"/>
    <property type="molecule type" value="Genomic_DNA"/>
</dbReference>
<keyword evidence="3" id="KW-1185">Reference proteome</keyword>
<evidence type="ECO:0000313" key="3">
    <source>
        <dbReference type="Proteomes" id="UP001369815"/>
    </source>
</evidence>
<keyword evidence="1" id="KW-0472">Membrane</keyword>
<protein>
    <submittedName>
        <fullName evidence="2">Uncharacterized protein</fullName>
    </submittedName>
</protein>
<accession>A0AAX6MAQ9</accession>
<proteinExistence type="predicted"/>
<organism evidence="2 3">
    <name type="scientific">Daldinia eschscholtzii</name>
    <dbReference type="NCBI Taxonomy" id="292717"/>
    <lineage>
        <taxon>Eukaryota</taxon>
        <taxon>Fungi</taxon>
        <taxon>Dikarya</taxon>
        <taxon>Ascomycota</taxon>
        <taxon>Pezizomycotina</taxon>
        <taxon>Sordariomycetes</taxon>
        <taxon>Xylariomycetidae</taxon>
        <taxon>Xylariales</taxon>
        <taxon>Hypoxylaceae</taxon>
        <taxon>Daldinia</taxon>
    </lineage>
</organism>
<sequence>MAKHDYPYKKSINITAWVLQFLVCIILLAASAWLLWIADQNDFDDILGEYDGLFTAGAGLQIAITGLNIIMNIVEIVLISKKRMPPALFLTSACVKTAIWAIIFILNVIAVSILSVILTIILLATSILQLIHAAIIVHRKRRGTLTGGNYAPAINPQGFEEGIHNPVGGYYNAPAVNTEYKSPAASAAPAQYGYAAEGGWVPQQPAGSYELDNRTQHV</sequence>
<gene>
    <name evidence="2" type="ORF">Daesc_009547</name>
</gene>
<keyword evidence="1" id="KW-0812">Transmembrane</keyword>